<dbReference type="UniPathway" id="UPA00246"/>
<dbReference type="PANTHER" id="PTHR30068:SF4">
    <property type="entry name" value="URONATE ISOMERASE"/>
    <property type="match status" value="1"/>
</dbReference>
<protein>
    <recommendedName>
        <fullName evidence="5 7">Uronate isomerase</fullName>
        <ecNumber evidence="4 7">5.3.1.12</ecNumber>
    </recommendedName>
    <alternativeName>
        <fullName evidence="7">Glucuronate isomerase</fullName>
    </alternativeName>
    <alternativeName>
        <fullName evidence="7">Uronic isomerase</fullName>
    </alternativeName>
</protein>
<comment type="catalytic activity">
    <reaction evidence="7">
        <text>aldehydo-D-galacturonate = keto-D-tagaturonate</text>
        <dbReference type="Rhea" id="RHEA:27702"/>
        <dbReference type="ChEBI" id="CHEBI:12952"/>
        <dbReference type="ChEBI" id="CHEBI:17886"/>
    </reaction>
</comment>
<dbReference type="GO" id="GO:0008880">
    <property type="term" value="F:glucuronate isomerase activity"/>
    <property type="evidence" value="ECO:0007669"/>
    <property type="project" value="UniProtKB-UniRule"/>
</dbReference>
<dbReference type="Proteomes" id="UP000192727">
    <property type="component" value="Chromosome"/>
</dbReference>
<dbReference type="EC" id="5.3.1.12" evidence="4 7"/>
<dbReference type="EMBL" id="CP020557">
    <property type="protein sequence ID" value="ARF69079.1"/>
    <property type="molecule type" value="Genomic_DNA"/>
</dbReference>
<dbReference type="PANTHER" id="PTHR30068">
    <property type="entry name" value="URONATE ISOMERASE"/>
    <property type="match status" value="1"/>
</dbReference>
<evidence type="ECO:0000256" key="2">
    <source>
        <dbReference type="ARBA" id="ARBA00004892"/>
    </source>
</evidence>
<keyword evidence="6 7" id="KW-0413">Isomerase</keyword>
<dbReference type="Gene3D" id="1.10.2020.10">
    <property type="entry name" value="uronate isomerase, domain 2, chain A"/>
    <property type="match status" value="1"/>
</dbReference>
<gene>
    <name evidence="7" type="primary">uxaC</name>
    <name evidence="8" type="ORF">B7C51_16580</name>
</gene>
<dbReference type="Pfam" id="PF02614">
    <property type="entry name" value="UxaC"/>
    <property type="match status" value="1"/>
</dbReference>
<evidence type="ECO:0000256" key="4">
    <source>
        <dbReference type="ARBA" id="ARBA00012546"/>
    </source>
</evidence>
<dbReference type="InterPro" id="IPR032466">
    <property type="entry name" value="Metal_Hydrolase"/>
</dbReference>
<dbReference type="NCBIfam" id="NF002794">
    <property type="entry name" value="PRK02925.1"/>
    <property type="match status" value="1"/>
</dbReference>
<dbReference type="GO" id="GO:0042840">
    <property type="term" value="P:D-glucuronate catabolic process"/>
    <property type="evidence" value="ECO:0007669"/>
    <property type="project" value="TreeGrafter"/>
</dbReference>
<dbReference type="SUPFAM" id="SSF51556">
    <property type="entry name" value="Metallo-dependent hydrolases"/>
    <property type="match status" value="1"/>
</dbReference>
<reference evidence="8 9" key="1">
    <citation type="submission" date="2017-03" db="EMBL/GenBank/DDBJ databases">
        <title>Paenibacillus larvae genome sequencing.</title>
        <authorList>
            <person name="Dingman D.W."/>
        </authorList>
    </citation>
    <scope>NUCLEOTIDE SEQUENCE [LARGE SCALE GENOMIC DNA]</scope>
    <source>
        <strain evidence="8 9">SAG 10367</strain>
    </source>
</reference>
<evidence type="ECO:0000313" key="8">
    <source>
        <dbReference type="EMBL" id="ARF69079.1"/>
    </source>
</evidence>
<accession>A0A1V0UV15</accession>
<dbReference type="AlphaFoldDB" id="A0A1V0UV15"/>
<evidence type="ECO:0000256" key="1">
    <source>
        <dbReference type="ARBA" id="ARBA00001165"/>
    </source>
</evidence>
<comment type="catalytic activity">
    <reaction evidence="1 7">
        <text>D-glucuronate = D-fructuronate</text>
        <dbReference type="Rhea" id="RHEA:13049"/>
        <dbReference type="ChEBI" id="CHEBI:58720"/>
        <dbReference type="ChEBI" id="CHEBI:59863"/>
        <dbReference type="EC" id="5.3.1.12"/>
    </reaction>
</comment>
<organism evidence="8 9">
    <name type="scientific">Paenibacillus larvae subsp. pulvifaciens</name>
    <dbReference type="NCBI Taxonomy" id="1477"/>
    <lineage>
        <taxon>Bacteria</taxon>
        <taxon>Bacillati</taxon>
        <taxon>Bacillota</taxon>
        <taxon>Bacilli</taxon>
        <taxon>Bacillales</taxon>
        <taxon>Paenibacillaceae</taxon>
        <taxon>Paenibacillus</taxon>
    </lineage>
</organism>
<evidence type="ECO:0000256" key="6">
    <source>
        <dbReference type="ARBA" id="ARBA00023235"/>
    </source>
</evidence>
<comment type="similarity">
    <text evidence="3 7">Belongs to the metallo-dependent hydrolases superfamily. Uronate isomerase family.</text>
</comment>
<proteinExistence type="inferred from homology"/>
<evidence type="ECO:0000256" key="7">
    <source>
        <dbReference type="HAMAP-Rule" id="MF_00675"/>
    </source>
</evidence>
<dbReference type="InterPro" id="IPR003766">
    <property type="entry name" value="Uronate_isomerase"/>
</dbReference>
<evidence type="ECO:0000256" key="5">
    <source>
        <dbReference type="ARBA" id="ARBA00020555"/>
    </source>
</evidence>
<sequence length="464" mass="53649">MFLGDNFLLNNPVSTKLYHDYAEPMPIIDYHCHLDPKEIYDNIKFENITQAWLYGDHYKWRLMRANGVLEKLITGDGEDYEKFLAWAETIEGCIGNPLYVWTHLELRRIFGIDEVLNKKSAPQIWEKANRIIQQDNMSTREIIKKFKVKVICTTDDPASNLEYHKKIAAEEDNFKVFPTFRPDKALNISLPTFKTNIVELGNMSDIDIQQYDDLLTALKQRINYFHENGCRLSDHGFGNMNYVNAKKEEINKIFQKAMSGEPITKMEVDSYQSQLLVDLMKMYSDKKWTAQLHIQASRNNNTNLFKAYGADVGADAITDGPAESAISGIFDRLTIENKLPKVILYSLNPKDYISLVALMGCFQEEEPGKIQFGSAWWFNDTYSGMRHQMITLAEGGIFANFVGMLTDSRSFLSYPRHEYFRRILCELIAEWVNQGQFPEDYELLGNIVRRISYENAATYFGFDA</sequence>
<dbReference type="Gene3D" id="3.20.20.140">
    <property type="entry name" value="Metal-dependent hydrolases"/>
    <property type="match status" value="1"/>
</dbReference>
<dbReference type="RefSeq" id="WP_083040905.1">
    <property type="nucleotide sequence ID" value="NZ_CP020557.1"/>
</dbReference>
<dbReference type="GO" id="GO:0019698">
    <property type="term" value="P:D-galacturonate catabolic process"/>
    <property type="evidence" value="ECO:0007669"/>
    <property type="project" value="TreeGrafter"/>
</dbReference>
<evidence type="ECO:0000256" key="3">
    <source>
        <dbReference type="ARBA" id="ARBA00008397"/>
    </source>
</evidence>
<dbReference type="HAMAP" id="MF_00675">
    <property type="entry name" value="UxaC"/>
    <property type="match status" value="1"/>
</dbReference>
<evidence type="ECO:0000313" key="9">
    <source>
        <dbReference type="Proteomes" id="UP000192727"/>
    </source>
</evidence>
<name>A0A1V0UV15_9BACL</name>
<comment type="pathway">
    <text evidence="2 7">Carbohydrate metabolism; pentose and glucuronate interconversion.</text>
</comment>